<gene>
    <name evidence="3" type="ORF">CHLNCDRAFT_138948</name>
</gene>
<dbReference type="eggNOG" id="ENOG502SW1B">
    <property type="taxonomic scope" value="Eukaryota"/>
</dbReference>
<keyword evidence="1" id="KW-0175">Coiled coil</keyword>
<dbReference type="EMBL" id="GL433856">
    <property type="protein sequence ID" value="EFN52431.1"/>
    <property type="molecule type" value="Genomic_DNA"/>
</dbReference>
<dbReference type="GeneID" id="17351890"/>
<feature type="compositionally biased region" description="Low complexity" evidence="2">
    <location>
        <begin position="854"/>
        <end position="874"/>
    </location>
</feature>
<reference evidence="3 4" key="1">
    <citation type="journal article" date="2010" name="Plant Cell">
        <title>The Chlorella variabilis NC64A genome reveals adaptation to photosymbiosis, coevolution with viruses, and cryptic sex.</title>
        <authorList>
            <person name="Blanc G."/>
            <person name="Duncan G."/>
            <person name="Agarkova I."/>
            <person name="Borodovsky M."/>
            <person name="Gurnon J."/>
            <person name="Kuo A."/>
            <person name="Lindquist E."/>
            <person name="Lucas S."/>
            <person name="Pangilinan J."/>
            <person name="Polle J."/>
            <person name="Salamov A."/>
            <person name="Terry A."/>
            <person name="Yamada T."/>
            <person name="Dunigan D.D."/>
            <person name="Grigoriev I.V."/>
            <person name="Claverie J.M."/>
            <person name="Van Etten J.L."/>
        </authorList>
    </citation>
    <scope>NUCLEOTIDE SEQUENCE [LARGE SCALE GENOMIC DNA]</scope>
    <source>
        <strain evidence="3 4">NC64A</strain>
    </source>
</reference>
<dbReference type="OrthoDB" id="515895at2759"/>
<feature type="compositionally biased region" description="Polar residues" evidence="2">
    <location>
        <begin position="720"/>
        <end position="733"/>
    </location>
</feature>
<feature type="compositionally biased region" description="Low complexity" evidence="2">
    <location>
        <begin position="757"/>
        <end position="772"/>
    </location>
</feature>
<feature type="compositionally biased region" description="Polar residues" evidence="2">
    <location>
        <begin position="283"/>
        <end position="295"/>
    </location>
</feature>
<feature type="region of interest" description="Disordered" evidence="2">
    <location>
        <begin position="178"/>
        <end position="368"/>
    </location>
</feature>
<feature type="compositionally biased region" description="Low complexity" evidence="2">
    <location>
        <begin position="299"/>
        <end position="328"/>
    </location>
</feature>
<feature type="compositionally biased region" description="Low complexity" evidence="2">
    <location>
        <begin position="675"/>
        <end position="699"/>
    </location>
</feature>
<dbReference type="InParanoid" id="E1ZP04"/>
<feature type="region of interest" description="Disordered" evidence="2">
    <location>
        <begin position="853"/>
        <end position="893"/>
    </location>
</feature>
<feature type="compositionally biased region" description="Acidic residues" evidence="2">
    <location>
        <begin position="245"/>
        <end position="256"/>
    </location>
</feature>
<evidence type="ECO:0000313" key="3">
    <source>
        <dbReference type="EMBL" id="EFN52431.1"/>
    </source>
</evidence>
<dbReference type="AlphaFoldDB" id="E1ZP04"/>
<protein>
    <submittedName>
        <fullName evidence="3">Uncharacterized protein</fullName>
    </submittedName>
</protein>
<keyword evidence="4" id="KW-1185">Reference proteome</keyword>
<evidence type="ECO:0000313" key="4">
    <source>
        <dbReference type="Proteomes" id="UP000008141"/>
    </source>
</evidence>
<feature type="region of interest" description="Disordered" evidence="2">
    <location>
        <begin position="154"/>
        <end position="173"/>
    </location>
</feature>
<evidence type="ECO:0000256" key="2">
    <source>
        <dbReference type="SAM" id="MobiDB-lite"/>
    </source>
</evidence>
<feature type="compositionally biased region" description="Low complexity" evidence="2">
    <location>
        <begin position="336"/>
        <end position="348"/>
    </location>
</feature>
<feature type="compositionally biased region" description="Low complexity" evidence="2">
    <location>
        <begin position="821"/>
        <end position="833"/>
    </location>
</feature>
<feature type="region of interest" description="Disordered" evidence="2">
    <location>
        <begin position="667"/>
        <end position="841"/>
    </location>
</feature>
<feature type="coiled-coil region" evidence="1">
    <location>
        <begin position="398"/>
        <end position="425"/>
    </location>
</feature>
<evidence type="ECO:0000256" key="1">
    <source>
        <dbReference type="SAM" id="Coils"/>
    </source>
</evidence>
<name>E1ZP04_CHLVA</name>
<feature type="coiled-coil region" evidence="1">
    <location>
        <begin position="83"/>
        <end position="121"/>
    </location>
</feature>
<proteinExistence type="predicted"/>
<organism evidence="4">
    <name type="scientific">Chlorella variabilis</name>
    <name type="common">Green alga</name>
    <dbReference type="NCBI Taxonomy" id="554065"/>
    <lineage>
        <taxon>Eukaryota</taxon>
        <taxon>Viridiplantae</taxon>
        <taxon>Chlorophyta</taxon>
        <taxon>core chlorophytes</taxon>
        <taxon>Trebouxiophyceae</taxon>
        <taxon>Chlorellales</taxon>
        <taxon>Chlorellaceae</taxon>
        <taxon>Chlorella clade</taxon>
        <taxon>Chlorella</taxon>
    </lineage>
</organism>
<dbReference type="Proteomes" id="UP000008141">
    <property type="component" value="Unassembled WGS sequence"/>
</dbReference>
<sequence>MGPDQAAPVSLDLAGFQALIAQPLLLQGPLQAVLELLFGTLKSQAAAIGELQGQVAGLDGQAAALAAAGADADERGQGAAAALRQLQSRLEAHEAAAARERREASTRLEALERRLHGASNVAGRQAALDDIASMLGVAVPEPAVPLAPQADPAACAVAAPSPPPPASAHVSADALAEPDSFAHPTNGRRSQSGGAAVDAEGTAGRGAPAEGSYVAVEAGAGTEADSEGDSAAAADPEGTDRQAGWEEEAPEAADEAAAEHCIAGRAKPATAGQAPPSPASSPTRRLSQLGRSQQGRPRAASLPLGPASAAAGAAEPAGQAPAAAAGQEEGLGGFGASAAEGASEASLAPPFGGSAPVTGRRKTGEHEASRKLLEVVALLRKRPSIQETGLLWQLQASLHETAEEQERLKGEVRALQEQLQEQLACSARQLDAVQPPAAGGGSLPAAPAPSGASIEEFKVLEDRVDVLGCEAQQGAQRLVRLEGQVQESSKRLARLEDAAEAGQAAASLARASSSGTAGDALAALQGHLLAQQQKLQAHADSLAAGIRQGLAGQVHNAVTGAVGEVGRRLSERLATRQDLQALSYKVTGKVSREEVERMLRAHRAAAAAAAQTAVDPAWAGPAAGMKFKCISCDADLQPFLFAAAAGALGGGGQNGGTADLRYCQLPAASPPRNPGQPWTAAVAGAAGPGARPDSAAPLSGGSGGDSCGQAGTHVQPPAPQQSGVLSSRPSTGASRLGAPVSWMHRMRRDTGGSSHDAPAGAAAAALAATPPAGSRRESVNSAAELQQQPSLTSVALRRPQTASPVGGGTPRQPQPQPQPQPQQQQQQQQQPQQEGEQAEGSDDFYTSIREEPAGAEAAAAEEPSRASLASSASSCGGGGKGGALPALASPPGCIKAARPATAALPAAGDWELARLGNKRKTTGAAGGLVH</sequence>
<feature type="coiled-coil region" evidence="1">
    <location>
        <begin position="478"/>
        <end position="505"/>
    </location>
</feature>
<accession>E1ZP04</accession>
<feature type="compositionally biased region" description="Polar residues" evidence="2">
    <location>
        <begin position="779"/>
        <end position="793"/>
    </location>
</feature>
<feature type="compositionally biased region" description="Low complexity" evidence="2">
    <location>
        <begin position="883"/>
        <end position="893"/>
    </location>
</feature>
<dbReference type="RefSeq" id="XP_005844533.1">
    <property type="nucleotide sequence ID" value="XM_005844471.1"/>
</dbReference>
<dbReference type="KEGG" id="cvr:CHLNCDRAFT_138948"/>